<name>A0ABX5SZJ6_9MICO</name>
<accession>A0ABX5SZJ6</accession>
<reference evidence="1 2" key="1">
    <citation type="submission" date="2019-03" db="EMBL/GenBank/DDBJ databases">
        <authorList>
            <person name="Dong K."/>
        </authorList>
    </citation>
    <scope>NUCLEOTIDE SEQUENCE [LARGE SCALE GENOMIC DNA]</scope>
    <source>
        <strain evidence="2">dk512</strain>
    </source>
</reference>
<gene>
    <name evidence="1" type="ORF">E4K62_10905</name>
</gene>
<evidence type="ECO:0008006" key="3">
    <source>
        <dbReference type="Google" id="ProtNLM"/>
    </source>
</evidence>
<evidence type="ECO:0000313" key="2">
    <source>
        <dbReference type="Proteomes" id="UP000295748"/>
    </source>
</evidence>
<evidence type="ECO:0000313" key="1">
    <source>
        <dbReference type="EMBL" id="QBR90702.1"/>
    </source>
</evidence>
<protein>
    <recommendedName>
        <fullName evidence="3">Lipoprotein</fullName>
    </recommendedName>
</protein>
<organism evidence="1 2">
    <name type="scientific">Microbacterium wangchenii</name>
    <dbReference type="NCBI Taxonomy" id="2541726"/>
    <lineage>
        <taxon>Bacteria</taxon>
        <taxon>Bacillati</taxon>
        <taxon>Actinomycetota</taxon>
        <taxon>Actinomycetes</taxon>
        <taxon>Micrococcales</taxon>
        <taxon>Microbacteriaceae</taxon>
        <taxon>Microbacterium</taxon>
    </lineage>
</organism>
<sequence>MVGFTVVALSATLSGCSIDSVIWGPDGARVIQTTEELVDDMSTGEASGLICDESVADLGEATDWVGLSAGEPEHFVADYWEKQAALDPQWSINLEGLPEGLSPGSTYPGDVFYRETDEGLCVIDIAWSTLVDVG</sequence>
<proteinExistence type="predicted"/>
<keyword evidence="2" id="KW-1185">Reference proteome</keyword>
<dbReference type="EMBL" id="CP038266">
    <property type="protein sequence ID" value="QBR90702.1"/>
    <property type="molecule type" value="Genomic_DNA"/>
</dbReference>
<dbReference type="Proteomes" id="UP000295748">
    <property type="component" value="Chromosome"/>
</dbReference>